<keyword evidence="5 10" id="KW-0813">Transport</keyword>
<feature type="domain" description="Major facilitator superfamily (MFS) profile" evidence="11">
    <location>
        <begin position="17"/>
        <end position="400"/>
    </location>
</feature>
<feature type="transmembrane region" description="Helical" evidence="10">
    <location>
        <begin position="48"/>
        <end position="71"/>
    </location>
</feature>
<dbReference type="Proteomes" id="UP000253370">
    <property type="component" value="Unassembled WGS sequence"/>
</dbReference>
<dbReference type="NCBIfam" id="TIGR00710">
    <property type="entry name" value="efflux_Bcr_CflA"/>
    <property type="match status" value="1"/>
</dbReference>
<dbReference type="InterPro" id="IPR011701">
    <property type="entry name" value="MFS"/>
</dbReference>
<comment type="function">
    <text evidence="1">Resistance to tetracycline by an active tetracycline efflux. This is an energy-dependent process that decreases the accumulation of the antibiotic in whole cells. This protein functions as a metal-tetracycline/H(+) antiporter.</text>
</comment>
<evidence type="ECO:0000256" key="7">
    <source>
        <dbReference type="ARBA" id="ARBA00022692"/>
    </source>
</evidence>
<feature type="transmembrane region" description="Helical" evidence="10">
    <location>
        <begin position="18"/>
        <end position="36"/>
    </location>
</feature>
<dbReference type="RefSeq" id="WP_113288241.1">
    <property type="nucleotide sequence ID" value="NZ_QNTQ01000004.1"/>
</dbReference>
<dbReference type="OrthoDB" id="9800416at2"/>
<keyword evidence="6" id="KW-1003">Cell membrane</keyword>
<keyword evidence="8 10" id="KW-1133">Transmembrane helix</keyword>
<protein>
    <recommendedName>
        <fullName evidence="10">Bcr/CflA family efflux transporter</fullName>
    </recommendedName>
</protein>
<dbReference type="InterPro" id="IPR020846">
    <property type="entry name" value="MFS_dom"/>
</dbReference>
<evidence type="ECO:0000256" key="10">
    <source>
        <dbReference type="RuleBase" id="RU365088"/>
    </source>
</evidence>
<comment type="similarity">
    <text evidence="3 10">Belongs to the major facilitator superfamily. Bcr/CmlA family.</text>
</comment>
<dbReference type="GO" id="GO:0042910">
    <property type="term" value="F:xenobiotic transmembrane transporter activity"/>
    <property type="evidence" value="ECO:0007669"/>
    <property type="project" value="InterPro"/>
</dbReference>
<dbReference type="Gene3D" id="1.20.1720.10">
    <property type="entry name" value="Multidrug resistance protein D"/>
    <property type="match status" value="1"/>
</dbReference>
<dbReference type="SUPFAM" id="SSF103473">
    <property type="entry name" value="MFS general substrate transporter"/>
    <property type="match status" value="1"/>
</dbReference>
<organism evidence="12 13">
    <name type="scientific">Rhodosalinus halophilus</name>
    <dbReference type="NCBI Taxonomy" id="2259333"/>
    <lineage>
        <taxon>Bacteria</taxon>
        <taxon>Pseudomonadati</taxon>
        <taxon>Pseudomonadota</taxon>
        <taxon>Alphaproteobacteria</taxon>
        <taxon>Rhodobacterales</taxon>
        <taxon>Paracoccaceae</taxon>
        <taxon>Rhodosalinus</taxon>
    </lineage>
</organism>
<dbReference type="InterPro" id="IPR050189">
    <property type="entry name" value="MFS_Efflux_Transporters"/>
</dbReference>
<feature type="transmembrane region" description="Helical" evidence="10">
    <location>
        <begin position="253"/>
        <end position="271"/>
    </location>
</feature>
<reference evidence="12 13" key="1">
    <citation type="submission" date="2018-07" db="EMBL/GenBank/DDBJ databases">
        <title>Rhodosalinus sp. strain E84T genomic sequence and assembly.</title>
        <authorList>
            <person name="Liu Z.-W."/>
            <person name="Lu D.-C."/>
        </authorList>
    </citation>
    <scope>NUCLEOTIDE SEQUENCE [LARGE SCALE GENOMIC DNA]</scope>
    <source>
        <strain evidence="12 13">E84</strain>
    </source>
</reference>
<dbReference type="InterPro" id="IPR004812">
    <property type="entry name" value="Efflux_drug-R_Bcr/CmlA"/>
</dbReference>
<feature type="transmembrane region" description="Helical" evidence="10">
    <location>
        <begin position="347"/>
        <end position="369"/>
    </location>
</feature>
<dbReference type="AlphaFoldDB" id="A0A365UBT7"/>
<keyword evidence="7 10" id="KW-0812">Transmembrane</keyword>
<dbReference type="EMBL" id="QNTQ01000004">
    <property type="protein sequence ID" value="RBI86691.1"/>
    <property type="molecule type" value="Genomic_DNA"/>
</dbReference>
<feature type="transmembrane region" description="Helical" evidence="10">
    <location>
        <begin position="168"/>
        <end position="188"/>
    </location>
</feature>
<dbReference type="InterPro" id="IPR001958">
    <property type="entry name" value="Tet-R_TetA/multi-R_MdtG-like"/>
</dbReference>
<gene>
    <name evidence="12" type="ORF">DRV85_04490</name>
</gene>
<dbReference type="GO" id="GO:1990961">
    <property type="term" value="P:xenobiotic detoxification by transmembrane export across the plasma membrane"/>
    <property type="evidence" value="ECO:0007669"/>
    <property type="project" value="InterPro"/>
</dbReference>
<dbReference type="PRINTS" id="PR01035">
    <property type="entry name" value="TCRTETA"/>
</dbReference>
<feature type="transmembrane region" description="Helical" evidence="10">
    <location>
        <begin position="312"/>
        <end position="335"/>
    </location>
</feature>
<feature type="transmembrane region" description="Helical" evidence="10">
    <location>
        <begin position="283"/>
        <end position="306"/>
    </location>
</feature>
<dbReference type="PROSITE" id="PS00216">
    <property type="entry name" value="SUGAR_TRANSPORT_1"/>
    <property type="match status" value="1"/>
</dbReference>
<feature type="transmembrane region" description="Helical" evidence="10">
    <location>
        <begin position="83"/>
        <end position="100"/>
    </location>
</feature>
<dbReference type="InterPro" id="IPR036259">
    <property type="entry name" value="MFS_trans_sf"/>
</dbReference>
<keyword evidence="10" id="KW-0997">Cell inner membrane</keyword>
<evidence type="ECO:0000313" key="12">
    <source>
        <dbReference type="EMBL" id="RBI86691.1"/>
    </source>
</evidence>
<proteinExistence type="inferred from homology"/>
<evidence type="ECO:0000256" key="1">
    <source>
        <dbReference type="ARBA" id="ARBA00003279"/>
    </source>
</evidence>
<evidence type="ECO:0000313" key="13">
    <source>
        <dbReference type="Proteomes" id="UP000253370"/>
    </source>
</evidence>
<comment type="subcellular location">
    <subcellularLocation>
        <location evidence="10">Cell inner membrane</location>
        <topology evidence="10">Multi-pass membrane protein</topology>
    </subcellularLocation>
    <subcellularLocation>
        <location evidence="2">Cell membrane</location>
        <topology evidence="2">Multi-pass membrane protein</topology>
    </subcellularLocation>
</comment>
<dbReference type="GO" id="GO:0005886">
    <property type="term" value="C:plasma membrane"/>
    <property type="evidence" value="ECO:0007669"/>
    <property type="project" value="UniProtKB-SubCell"/>
</dbReference>
<evidence type="ECO:0000256" key="9">
    <source>
        <dbReference type="ARBA" id="ARBA00023136"/>
    </source>
</evidence>
<evidence type="ECO:0000259" key="11">
    <source>
        <dbReference type="PROSITE" id="PS50850"/>
    </source>
</evidence>
<evidence type="ECO:0000256" key="2">
    <source>
        <dbReference type="ARBA" id="ARBA00004651"/>
    </source>
</evidence>
<dbReference type="PROSITE" id="PS50850">
    <property type="entry name" value="MFS"/>
    <property type="match status" value="1"/>
</dbReference>
<feature type="transmembrane region" description="Helical" evidence="10">
    <location>
        <begin position="106"/>
        <end position="128"/>
    </location>
</feature>
<evidence type="ECO:0000256" key="5">
    <source>
        <dbReference type="ARBA" id="ARBA00022448"/>
    </source>
</evidence>
<evidence type="ECO:0000256" key="8">
    <source>
        <dbReference type="ARBA" id="ARBA00022989"/>
    </source>
</evidence>
<dbReference type="CDD" id="cd17320">
    <property type="entry name" value="MFS_MdfA_MDR_like"/>
    <property type="match status" value="1"/>
</dbReference>
<evidence type="ECO:0000256" key="3">
    <source>
        <dbReference type="ARBA" id="ARBA00006236"/>
    </source>
</evidence>
<feature type="transmembrane region" description="Helical" evidence="10">
    <location>
        <begin position="140"/>
        <end position="162"/>
    </location>
</feature>
<dbReference type="InterPro" id="IPR005829">
    <property type="entry name" value="Sugar_transporter_CS"/>
</dbReference>
<feature type="transmembrane region" description="Helical" evidence="10">
    <location>
        <begin position="375"/>
        <end position="396"/>
    </location>
</feature>
<keyword evidence="9 10" id="KW-0472">Membrane</keyword>
<accession>A0A365UBT7</accession>
<comment type="similarity">
    <text evidence="4">Belongs to the major facilitator superfamily. TCR/Tet family.</text>
</comment>
<evidence type="ECO:0000256" key="6">
    <source>
        <dbReference type="ARBA" id="ARBA00022475"/>
    </source>
</evidence>
<comment type="caution">
    <text evidence="12">The sequence shown here is derived from an EMBL/GenBank/DDBJ whole genome shotgun (WGS) entry which is preliminary data.</text>
</comment>
<name>A0A365UBT7_9RHOB</name>
<dbReference type="Pfam" id="PF07690">
    <property type="entry name" value="MFS_1"/>
    <property type="match status" value="1"/>
</dbReference>
<keyword evidence="13" id="KW-1185">Reference proteome</keyword>
<evidence type="ECO:0000256" key="4">
    <source>
        <dbReference type="ARBA" id="ARBA00007520"/>
    </source>
</evidence>
<dbReference type="PANTHER" id="PTHR43124">
    <property type="entry name" value="PURINE EFFLUX PUMP PBUE"/>
    <property type="match status" value="1"/>
</dbReference>
<feature type="transmembrane region" description="Helical" evidence="10">
    <location>
        <begin position="217"/>
        <end position="241"/>
    </location>
</feature>
<sequence length="404" mass="41581">MTDLPQVRLLDKTSPPHIATLILLSGLQAMAMNVFLPSLPSMGAHFGTTAAIMGLSVGAYLATSAVIQVLIGPVADNIGRRPVILGALVVFCLGTLGCIFAPNLTIFMLCRMVQAVAVVGMVMGRAVVRDMVPMEEAGSRIAYVTMGMAVAPMVAPALGGLLDQSFGWQANFWLLFAAGVALFALAWADLGETGTRRGITLMQQFREYPELLRSPRFWGYCMAGAFAGGSFFSYLGGAPFVGSEIYGLEPARLGIYFGAPAIGYLLGNYLSGLLSTRVGINRLVLTGTIVITGAMATSLALTLTGLDSAETFFGLITLVGVGNGLAIPTATAGLLSVRPHLAGTASGFGGAVMIGGGAALSAVAGLSLGPGTGPYPLIGLMGGSAACGIVAMLLVIRRERRLGL</sequence>
<dbReference type="PANTHER" id="PTHR43124:SF3">
    <property type="entry name" value="CHLORAMPHENICOL EFFLUX PUMP RV0191"/>
    <property type="match status" value="1"/>
</dbReference>